<reference evidence="1 2" key="1">
    <citation type="submission" date="2015-12" db="EMBL/GenBank/DDBJ databases">
        <title>Draft genome of the nematode, Onchocerca flexuosa.</title>
        <authorList>
            <person name="Mitreva M."/>
        </authorList>
    </citation>
    <scope>NUCLEOTIDE SEQUENCE [LARGE SCALE GENOMIC DNA]</scope>
    <source>
        <strain evidence="1">Red Deer</strain>
    </source>
</reference>
<dbReference type="AlphaFoldDB" id="A0A238C585"/>
<keyword evidence="2" id="KW-1185">Reference proteome</keyword>
<gene>
    <name evidence="1" type="ORF">X798_00250</name>
</gene>
<dbReference type="EMBL" id="KZ269977">
    <property type="protein sequence ID" value="OZC12619.1"/>
    <property type="molecule type" value="Genomic_DNA"/>
</dbReference>
<sequence>MELAEERSRRGRDRDQFHQVRRSRKFNQTVVLRRWWGCVKNAVTKSSVGSIARDCLSHH</sequence>
<organism evidence="1 2">
    <name type="scientific">Onchocerca flexuosa</name>
    <dbReference type="NCBI Taxonomy" id="387005"/>
    <lineage>
        <taxon>Eukaryota</taxon>
        <taxon>Metazoa</taxon>
        <taxon>Ecdysozoa</taxon>
        <taxon>Nematoda</taxon>
        <taxon>Chromadorea</taxon>
        <taxon>Rhabditida</taxon>
        <taxon>Spirurina</taxon>
        <taxon>Spiruromorpha</taxon>
        <taxon>Filarioidea</taxon>
        <taxon>Onchocercidae</taxon>
        <taxon>Onchocerca</taxon>
    </lineage>
</organism>
<evidence type="ECO:0000313" key="1">
    <source>
        <dbReference type="EMBL" id="OZC12619.1"/>
    </source>
</evidence>
<protein>
    <submittedName>
        <fullName evidence="1">Uncharacterized protein</fullName>
    </submittedName>
</protein>
<proteinExistence type="predicted"/>
<evidence type="ECO:0000313" key="2">
    <source>
        <dbReference type="Proteomes" id="UP000242913"/>
    </source>
</evidence>
<accession>A0A238C585</accession>
<dbReference type="Proteomes" id="UP000242913">
    <property type="component" value="Unassembled WGS sequence"/>
</dbReference>
<name>A0A238C585_9BILA</name>